<evidence type="ECO:0000256" key="2">
    <source>
        <dbReference type="ARBA" id="ARBA00022448"/>
    </source>
</evidence>
<dbReference type="InterPro" id="IPR000914">
    <property type="entry name" value="SBP_5_dom"/>
</dbReference>
<dbReference type="Pfam" id="PF00496">
    <property type="entry name" value="SBP_bac_5"/>
    <property type="match status" value="1"/>
</dbReference>
<name>A0ABT9P781_9ACTN</name>
<dbReference type="PANTHER" id="PTHR30290">
    <property type="entry name" value="PERIPLASMIC BINDING COMPONENT OF ABC TRANSPORTER"/>
    <property type="match status" value="1"/>
</dbReference>
<keyword evidence="2" id="KW-0813">Transport</keyword>
<protein>
    <submittedName>
        <fullName evidence="5">ABC-type transport system substrate-binding protein</fullName>
    </submittedName>
</protein>
<evidence type="ECO:0000313" key="5">
    <source>
        <dbReference type="EMBL" id="MDP9828565.1"/>
    </source>
</evidence>
<dbReference type="PANTHER" id="PTHR30290:SF9">
    <property type="entry name" value="OLIGOPEPTIDE-BINDING PROTEIN APPA"/>
    <property type="match status" value="1"/>
</dbReference>
<dbReference type="PIRSF" id="PIRSF002741">
    <property type="entry name" value="MppA"/>
    <property type="match status" value="1"/>
</dbReference>
<dbReference type="Gene3D" id="3.40.190.10">
    <property type="entry name" value="Periplasmic binding protein-like II"/>
    <property type="match status" value="1"/>
</dbReference>
<dbReference type="PROSITE" id="PS51318">
    <property type="entry name" value="TAT"/>
    <property type="match status" value="1"/>
</dbReference>
<dbReference type="Proteomes" id="UP001235712">
    <property type="component" value="Unassembled WGS sequence"/>
</dbReference>
<comment type="caution">
    <text evidence="5">The sequence shown here is derived from an EMBL/GenBank/DDBJ whole genome shotgun (WGS) entry which is preliminary data.</text>
</comment>
<keyword evidence="3" id="KW-0732">Signal</keyword>
<dbReference type="SUPFAM" id="SSF53850">
    <property type="entry name" value="Periplasmic binding protein-like II"/>
    <property type="match status" value="1"/>
</dbReference>
<evidence type="ECO:0000256" key="3">
    <source>
        <dbReference type="ARBA" id="ARBA00022729"/>
    </source>
</evidence>
<accession>A0ABT9P781</accession>
<dbReference type="InterPro" id="IPR006311">
    <property type="entry name" value="TAT_signal"/>
</dbReference>
<gene>
    <name evidence="5" type="ORF">J2S57_004314</name>
</gene>
<organism evidence="5 6">
    <name type="scientific">Kineosporia succinea</name>
    <dbReference type="NCBI Taxonomy" id="84632"/>
    <lineage>
        <taxon>Bacteria</taxon>
        <taxon>Bacillati</taxon>
        <taxon>Actinomycetota</taxon>
        <taxon>Actinomycetes</taxon>
        <taxon>Kineosporiales</taxon>
        <taxon>Kineosporiaceae</taxon>
        <taxon>Kineosporia</taxon>
    </lineage>
</organism>
<sequence length="555" mass="59782">MPRPPIDPSIDTSAVPTNDVSRRTMLRGAGLLGMGMTFGLSGLLSACGVAADDDTDGAASTGGTLTLAIDGTSAVNDPAFYTTLGDWMAVDCVCRGLTFISFESNEPQPDLAESWEISDDQLTYTFRLRTGVTFHDGTTFTSADVLASLNRQWNDKDKTLPEGASRPLKNLADNVKSLKAVDDNTVELKLNKPDRMVLSRLSDIGGRIISSAALEKEGSGIGKALVGTGPFKFVSATAGQSVVLEAFEDFRLGRPPIDRLVLQQVTDPSTIVNSLISGDISATQFTPYSSLASLAKNDAVTVHDTTLGFDAILMIDARRIPELEVRQAINLAIDRNAIVSQAFFGKGQTPDGYAIPPSQNGYDASLKDLSTQDLTKARELLKQAGAEGRTVHLMAASDSWHPKAAQIVEQNLTDLGLTVKVDSVDPAAYFNRIYDTTDEYHDLMIWERNSYVPDPDNMVGSMALPSGVYGDFATGFASLKGSERFADDLYTAKNLPDGDERTAAYTEIQRRWAEEYMVLSMLAYSTNPVVSGASVQGLNPNALGNHRCFLEKASV</sequence>
<proteinExistence type="inferred from homology"/>
<dbReference type="InterPro" id="IPR039424">
    <property type="entry name" value="SBP_5"/>
</dbReference>
<keyword evidence="6" id="KW-1185">Reference proteome</keyword>
<dbReference type="InterPro" id="IPR030678">
    <property type="entry name" value="Peptide/Ni-bd"/>
</dbReference>
<comment type="similarity">
    <text evidence="1">Belongs to the bacterial solute-binding protein 5 family.</text>
</comment>
<evidence type="ECO:0000256" key="1">
    <source>
        <dbReference type="ARBA" id="ARBA00005695"/>
    </source>
</evidence>
<dbReference type="EMBL" id="JAUSQZ010000001">
    <property type="protein sequence ID" value="MDP9828565.1"/>
    <property type="molecule type" value="Genomic_DNA"/>
</dbReference>
<evidence type="ECO:0000313" key="6">
    <source>
        <dbReference type="Proteomes" id="UP001235712"/>
    </source>
</evidence>
<reference evidence="5 6" key="1">
    <citation type="submission" date="2023-07" db="EMBL/GenBank/DDBJ databases">
        <title>Sequencing the genomes of 1000 actinobacteria strains.</title>
        <authorList>
            <person name="Klenk H.-P."/>
        </authorList>
    </citation>
    <scope>NUCLEOTIDE SEQUENCE [LARGE SCALE GENOMIC DNA]</scope>
    <source>
        <strain evidence="5 6">DSM 44388</strain>
    </source>
</reference>
<dbReference type="CDD" id="cd00995">
    <property type="entry name" value="PBP2_NikA_DppA_OppA_like"/>
    <property type="match status" value="1"/>
</dbReference>
<dbReference type="RefSeq" id="WP_307245872.1">
    <property type="nucleotide sequence ID" value="NZ_JAUSQZ010000001.1"/>
</dbReference>
<dbReference type="Gene3D" id="3.10.105.10">
    <property type="entry name" value="Dipeptide-binding Protein, Domain 3"/>
    <property type="match status" value="1"/>
</dbReference>
<feature type="domain" description="Solute-binding protein family 5" evidence="4">
    <location>
        <begin position="106"/>
        <end position="467"/>
    </location>
</feature>
<evidence type="ECO:0000259" key="4">
    <source>
        <dbReference type="Pfam" id="PF00496"/>
    </source>
</evidence>